<dbReference type="EMBL" id="CAJNNV010026452">
    <property type="protein sequence ID" value="CAE8618217.1"/>
    <property type="molecule type" value="Genomic_DNA"/>
</dbReference>
<organism evidence="3 4">
    <name type="scientific">Polarella glacialis</name>
    <name type="common">Dinoflagellate</name>
    <dbReference type="NCBI Taxonomy" id="89957"/>
    <lineage>
        <taxon>Eukaryota</taxon>
        <taxon>Sar</taxon>
        <taxon>Alveolata</taxon>
        <taxon>Dinophyceae</taxon>
        <taxon>Suessiales</taxon>
        <taxon>Suessiaceae</taxon>
        <taxon>Polarella</taxon>
    </lineage>
</organism>
<feature type="compositionally biased region" description="Low complexity" evidence="2">
    <location>
        <begin position="563"/>
        <end position="581"/>
    </location>
</feature>
<reference evidence="3" key="1">
    <citation type="submission" date="2021-02" db="EMBL/GenBank/DDBJ databases">
        <authorList>
            <person name="Dougan E. K."/>
            <person name="Rhodes N."/>
            <person name="Thang M."/>
            <person name="Chan C."/>
        </authorList>
    </citation>
    <scope>NUCLEOTIDE SEQUENCE</scope>
</reference>
<feature type="region of interest" description="Disordered" evidence="2">
    <location>
        <begin position="336"/>
        <end position="358"/>
    </location>
</feature>
<protein>
    <submittedName>
        <fullName evidence="3">Uncharacterized protein</fullName>
    </submittedName>
</protein>
<feature type="coiled-coil region" evidence="1">
    <location>
        <begin position="266"/>
        <end position="293"/>
    </location>
</feature>
<gene>
    <name evidence="3" type="ORF">PGLA1383_LOCUS35857</name>
</gene>
<evidence type="ECO:0000256" key="2">
    <source>
        <dbReference type="SAM" id="MobiDB-lite"/>
    </source>
</evidence>
<evidence type="ECO:0000313" key="3">
    <source>
        <dbReference type="EMBL" id="CAE8618217.1"/>
    </source>
</evidence>
<evidence type="ECO:0000256" key="1">
    <source>
        <dbReference type="SAM" id="Coils"/>
    </source>
</evidence>
<name>A0A813FX39_POLGL</name>
<dbReference type="Proteomes" id="UP000654075">
    <property type="component" value="Unassembled WGS sequence"/>
</dbReference>
<evidence type="ECO:0000313" key="4">
    <source>
        <dbReference type="Proteomes" id="UP000654075"/>
    </source>
</evidence>
<feature type="compositionally biased region" description="Polar residues" evidence="2">
    <location>
        <begin position="499"/>
        <end position="511"/>
    </location>
</feature>
<keyword evidence="1" id="KW-0175">Coiled coil</keyword>
<keyword evidence="4" id="KW-1185">Reference proteome</keyword>
<sequence length="581" mass="62964">MEASHTDMKMKDSQECHPGMPCVAREDPLSASGQAKPASLQPESTAKSRLLQELALWRCGGDGHAWEPPCDPCELQQLNLKALFLWIVKQLRCHREAIGCLAVFLMGGEYSSDGLLQTVADVPARLQTVEDKEQVLSIRLDALRQELLSLQTARTPTSWAMRAQSQAVANRSMTMPGTDPEFAEAEAAKRAVAESEALKETQDSLKEQRHAVSLLHDSLQTLRVEIQESLADNTARLEELRLSATRASDASASDLEARDQRIHGTMKALSSRLSEAEEKVDSMKDMVTSALQEVADLGENVQCDNGSLQDLVARLEMAEASIKGLVIDVEGLAEDRSASGGGETPKGSVKSSPNGSLTVGAADGQAAAAIGRALAEGRAEARAAAEAALASVAALRKELLSSAASSAELLKDDMDCRLEIFEKSILKMTLQKARDQTKDGLIESPPDRSHARAWLNRNPALKPGNLPHLPPSSLALADALSMKAQSPRKAGATRPSVDLTLSPSGWNGEQLETSERQDLPEKSQEKQEQAQQQPQEQQQHQQNQHEQPQPKERFFPPTGGGFRSRPVSSRGVRSRPSTAKR</sequence>
<comment type="caution">
    <text evidence="3">The sequence shown here is derived from an EMBL/GenBank/DDBJ whole genome shotgun (WGS) entry which is preliminary data.</text>
</comment>
<accession>A0A813FX39</accession>
<feature type="compositionally biased region" description="Low complexity" evidence="2">
    <location>
        <begin position="529"/>
        <end position="547"/>
    </location>
</feature>
<feature type="compositionally biased region" description="Basic and acidic residues" evidence="2">
    <location>
        <begin position="513"/>
        <end position="528"/>
    </location>
</feature>
<feature type="region of interest" description="Disordered" evidence="2">
    <location>
        <begin position="485"/>
        <end position="581"/>
    </location>
</feature>
<proteinExistence type="predicted"/>
<dbReference type="AlphaFoldDB" id="A0A813FX39"/>